<accession>A0A9N9ERU2</accession>
<evidence type="ECO:0000313" key="1">
    <source>
        <dbReference type="EMBL" id="CAG8682975.1"/>
    </source>
</evidence>
<comment type="caution">
    <text evidence="1">The sequence shown here is derived from an EMBL/GenBank/DDBJ whole genome shotgun (WGS) entry which is preliminary data.</text>
</comment>
<dbReference type="OrthoDB" id="10044727at2759"/>
<dbReference type="AlphaFoldDB" id="A0A9N9ERU2"/>
<sequence length="63" mass="7468">MKKIYFDGHECEDVVEYDKNLNRILPNLDPDEVEIVSVIQDETTLYANDDIKQYWSPKDEYGL</sequence>
<dbReference type="Proteomes" id="UP000789405">
    <property type="component" value="Unassembled WGS sequence"/>
</dbReference>
<keyword evidence="2" id="KW-1185">Reference proteome</keyword>
<reference evidence="1" key="1">
    <citation type="submission" date="2021-06" db="EMBL/GenBank/DDBJ databases">
        <authorList>
            <person name="Kallberg Y."/>
            <person name="Tangrot J."/>
            <person name="Rosling A."/>
        </authorList>
    </citation>
    <scope>NUCLEOTIDE SEQUENCE</scope>
    <source>
        <strain evidence="1">MA453B</strain>
    </source>
</reference>
<dbReference type="EMBL" id="CAJVPY010007595">
    <property type="protein sequence ID" value="CAG8682975.1"/>
    <property type="molecule type" value="Genomic_DNA"/>
</dbReference>
<gene>
    <name evidence="1" type="ORF">DERYTH_LOCUS11922</name>
</gene>
<protein>
    <submittedName>
        <fullName evidence="1">6250_t:CDS:1</fullName>
    </submittedName>
</protein>
<proteinExistence type="predicted"/>
<organism evidence="1 2">
    <name type="scientific">Dentiscutata erythropus</name>
    <dbReference type="NCBI Taxonomy" id="1348616"/>
    <lineage>
        <taxon>Eukaryota</taxon>
        <taxon>Fungi</taxon>
        <taxon>Fungi incertae sedis</taxon>
        <taxon>Mucoromycota</taxon>
        <taxon>Glomeromycotina</taxon>
        <taxon>Glomeromycetes</taxon>
        <taxon>Diversisporales</taxon>
        <taxon>Gigasporaceae</taxon>
        <taxon>Dentiscutata</taxon>
    </lineage>
</organism>
<evidence type="ECO:0000313" key="2">
    <source>
        <dbReference type="Proteomes" id="UP000789405"/>
    </source>
</evidence>
<name>A0A9N9ERU2_9GLOM</name>